<proteinExistence type="predicted"/>
<evidence type="ECO:0000313" key="2">
    <source>
        <dbReference type="Proteomes" id="UP000182058"/>
    </source>
</evidence>
<evidence type="ECO:0000313" key="1">
    <source>
        <dbReference type="EMBL" id="SDU49701.1"/>
    </source>
</evidence>
<organism evidence="1 2">
    <name type="scientific">Pseudomonas psychrophila</name>
    <dbReference type="NCBI Taxonomy" id="122355"/>
    <lineage>
        <taxon>Bacteria</taxon>
        <taxon>Pseudomonadati</taxon>
        <taxon>Pseudomonadota</taxon>
        <taxon>Gammaproteobacteria</taxon>
        <taxon>Pseudomonadales</taxon>
        <taxon>Pseudomonadaceae</taxon>
        <taxon>Pseudomonas</taxon>
    </lineage>
</organism>
<keyword evidence="2" id="KW-1185">Reference proteome</keyword>
<dbReference type="EMBL" id="LT629795">
    <property type="protein sequence ID" value="SDU49701.1"/>
    <property type="molecule type" value="Genomic_DNA"/>
</dbReference>
<dbReference type="Proteomes" id="UP000182058">
    <property type="component" value="Chromosome I"/>
</dbReference>
<gene>
    <name evidence="1" type="ORF">SAMN04490201_2056</name>
</gene>
<accession>A0ABY0VQW3</accession>
<sequence length="48" mass="5268">MITPPSVTYPRTPENSLIIGDILLALAQNLVRSVETNTTTFSQTSFKT</sequence>
<protein>
    <submittedName>
        <fullName evidence="1">Uncharacterized protein</fullName>
    </submittedName>
</protein>
<reference evidence="1 2" key="1">
    <citation type="submission" date="2016-10" db="EMBL/GenBank/DDBJ databases">
        <authorList>
            <person name="Varghese N."/>
            <person name="Submissions S."/>
        </authorList>
    </citation>
    <scope>NUCLEOTIDE SEQUENCE [LARGE SCALE GENOMIC DNA]</scope>
    <source>
        <strain evidence="1 2">BS3667</strain>
    </source>
</reference>
<name>A0ABY0VQW3_9PSED</name>